<keyword evidence="2" id="KW-0812">Transmembrane</keyword>
<dbReference type="Proteomes" id="UP000221369">
    <property type="component" value="Unassembled WGS sequence"/>
</dbReference>
<feature type="compositionally biased region" description="Basic and acidic residues" evidence="1">
    <location>
        <begin position="15"/>
        <end position="32"/>
    </location>
</feature>
<evidence type="ECO:0000256" key="2">
    <source>
        <dbReference type="SAM" id="Phobius"/>
    </source>
</evidence>
<keyword evidence="2" id="KW-0472">Membrane</keyword>
<feature type="transmembrane region" description="Helical" evidence="2">
    <location>
        <begin position="42"/>
        <end position="61"/>
    </location>
</feature>
<evidence type="ECO:0000313" key="3">
    <source>
        <dbReference type="EMBL" id="PFG31748.1"/>
    </source>
</evidence>
<dbReference type="InterPro" id="IPR025339">
    <property type="entry name" value="DUF4245"/>
</dbReference>
<proteinExistence type="predicted"/>
<sequence>MSPQQKPPRVVAELGRPETPEETAARKAEDSRKYRSRKTVSNLVYSLLATLGLVLVIVLIVPRSDTSLLPDVDYHAAAADAQEVRDEVILDPELPDDWTSNGAKLSIVDDPAISDWYIGLITPDEQFIGIRQGFDANATWQSQQLDDSLADSTITIDGVTWTVYDNRDGQSSSDNGNIEYALATEAGTSTILIFGTAETSDFRTVAEAVAGQVKANAEQVKGNS</sequence>
<dbReference type="AlphaFoldDB" id="A0A2A9DYI8"/>
<dbReference type="EMBL" id="PDJE01000001">
    <property type="protein sequence ID" value="PFG31748.1"/>
    <property type="molecule type" value="Genomic_DNA"/>
</dbReference>
<keyword evidence="2" id="KW-1133">Transmembrane helix</keyword>
<dbReference type="RefSeq" id="WP_098408722.1">
    <property type="nucleotide sequence ID" value="NZ_PDJE01000001.1"/>
</dbReference>
<keyword evidence="4" id="KW-1185">Reference proteome</keyword>
<evidence type="ECO:0000256" key="1">
    <source>
        <dbReference type="SAM" id="MobiDB-lite"/>
    </source>
</evidence>
<evidence type="ECO:0000313" key="4">
    <source>
        <dbReference type="Proteomes" id="UP000221369"/>
    </source>
</evidence>
<name>A0A2A9DYI8_9MICO</name>
<gene>
    <name evidence="3" type="ORF">ATJ78_2727</name>
</gene>
<feature type="region of interest" description="Disordered" evidence="1">
    <location>
        <begin position="1"/>
        <end position="32"/>
    </location>
</feature>
<dbReference type="Pfam" id="PF14030">
    <property type="entry name" value="DUF4245"/>
    <property type="match status" value="1"/>
</dbReference>
<protein>
    <submittedName>
        <fullName evidence="3">Uncharacterized protein DUF4245</fullName>
    </submittedName>
</protein>
<organism evidence="3 4">
    <name type="scientific">Paramicrobacterium agarici</name>
    <dbReference type="NCBI Taxonomy" id="630514"/>
    <lineage>
        <taxon>Bacteria</taxon>
        <taxon>Bacillati</taxon>
        <taxon>Actinomycetota</taxon>
        <taxon>Actinomycetes</taxon>
        <taxon>Micrococcales</taxon>
        <taxon>Microbacteriaceae</taxon>
        <taxon>Paramicrobacterium</taxon>
    </lineage>
</organism>
<comment type="caution">
    <text evidence="3">The sequence shown here is derived from an EMBL/GenBank/DDBJ whole genome shotgun (WGS) entry which is preliminary data.</text>
</comment>
<accession>A0A2A9DYI8</accession>
<reference evidence="3 4" key="1">
    <citation type="submission" date="2017-10" db="EMBL/GenBank/DDBJ databases">
        <title>Sequencing the genomes of 1000 actinobacteria strains.</title>
        <authorList>
            <person name="Klenk H.-P."/>
        </authorList>
    </citation>
    <scope>NUCLEOTIDE SEQUENCE [LARGE SCALE GENOMIC DNA]</scope>
    <source>
        <strain evidence="3 4">DSM 21798</strain>
    </source>
</reference>